<accession>A0AA86UGC3</accession>
<dbReference type="Proteomes" id="UP001642409">
    <property type="component" value="Unassembled WGS sequence"/>
</dbReference>
<evidence type="ECO:0000313" key="2">
    <source>
        <dbReference type="EMBL" id="CAI9957055.1"/>
    </source>
</evidence>
<organism evidence="2">
    <name type="scientific">Hexamita inflata</name>
    <dbReference type="NCBI Taxonomy" id="28002"/>
    <lineage>
        <taxon>Eukaryota</taxon>
        <taxon>Metamonada</taxon>
        <taxon>Diplomonadida</taxon>
        <taxon>Hexamitidae</taxon>
        <taxon>Hexamitinae</taxon>
        <taxon>Hexamita</taxon>
    </lineage>
</organism>
<reference evidence="3 5" key="2">
    <citation type="submission" date="2024-07" db="EMBL/GenBank/DDBJ databases">
        <authorList>
            <person name="Akdeniz Z."/>
        </authorList>
    </citation>
    <scope>NUCLEOTIDE SEQUENCE [LARGE SCALE GENOMIC DNA]</scope>
</reference>
<evidence type="ECO:0000313" key="4">
    <source>
        <dbReference type="EMBL" id="CAL6110363.1"/>
    </source>
</evidence>
<name>A0AA86UGC3_9EUKA</name>
<proteinExistence type="predicted"/>
<keyword evidence="5" id="KW-1185">Reference proteome</keyword>
<dbReference type="AlphaFoldDB" id="A0AA86UGC3"/>
<dbReference type="EMBL" id="CATOUU010000882">
    <property type="protein sequence ID" value="CAI9957055.1"/>
    <property type="molecule type" value="Genomic_DNA"/>
</dbReference>
<dbReference type="EMBL" id="CATOUU010000882">
    <property type="protein sequence ID" value="CAI9957053.1"/>
    <property type="molecule type" value="Genomic_DNA"/>
</dbReference>
<evidence type="ECO:0000313" key="3">
    <source>
        <dbReference type="EMBL" id="CAL6110359.1"/>
    </source>
</evidence>
<evidence type="ECO:0000313" key="5">
    <source>
        <dbReference type="Proteomes" id="UP001642409"/>
    </source>
</evidence>
<reference evidence="2" key="1">
    <citation type="submission" date="2023-06" db="EMBL/GenBank/DDBJ databases">
        <authorList>
            <person name="Kurt Z."/>
        </authorList>
    </citation>
    <scope>NUCLEOTIDE SEQUENCE</scope>
</reference>
<comment type="caution">
    <text evidence="2">The sequence shown here is derived from an EMBL/GenBank/DDBJ whole genome shotgun (WGS) entry which is preliminary data.</text>
</comment>
<sequence>MYLTYEALFMNLFAKKAIRMQSFKICRFTVAFCETKFECADIYDNEIKKEWLDRAAVQLIKKGESRFWEYQRAIAPGTMNNTCFVVSPKLTQSDCVDLNTQSNSQQYTSKKTQILIND</sequence>
<evidence type="ECO:0000313" key="1">
    <source>
        <dbReference type="EMBL" id="CAI9957053.1"/>
    </source>
</evidence>
<dbReference type="EMBL" id="CAXDID020000687">
    <property type="protein sequence ID" value="CAL6110363.1"/>
    <property type="molecule type" value="Genomic_DNA"/>
</dbReference>
<gene>
    <name evidence="1" type="ORF">HINF_LOCUS44698</name>
    <name evidence="2" type="ORF">HINF_LOCUS44700</name>
    <name evidence="3" type="ORF">HINF_LOCUS75881</name>
    <name evidence="4" type="ORF">HINF_LOCUS75883</name>
</gene>
<dbReference type="EMBL" id="CAXDID020000687">
    <property type="protein sequence ID" value="CAL6110359.1"/>
    <property type="molecule type" value="Genomic_DNA"/>
</dbReference>
<protein>
    <submittedName>
        <fullName evidence="3">Hypothetical_protein</fullName>
    </submittedName>
</protein>